<dbReference type="GO" id="GO:0046872">
    <property type="term" value="F:metal ion binding"/>
    <property type="evidence" value="ECO:0007669"/>
    <property type="project" value="UniProtKB-KW"/>
</dbReference>
<evidence type="ECO:0000256" key="4">
    <source>
        <dbReference type="ARBA" id="ARBA00023004"/>
    </source>
</evidence>
<dbReference type="InterPro" id="IPR012675">
    <property type="entry name" value="Beta-grasp_dom_sf"/>
</dbReference>
<evidence type="ECO:0000313" key="7">
    <source>
        <dbReference type="EMBL" id="OWY32997.1"/>
    </source>
</evidence>
<dbReference type="InterPro" id="IPR036010">
    <property type="entry name" value="2Fe-2S_ferredoxin-like_sf"/>
</dbReference>
<dbReference type="Gene3D" id="1.10.150.120">
    <property type="entry name" value="[2Fe-2S]-binding domain"/>
    <property type="match status" value="1"/>
</dbReference>
<evidence type="ECO:0000256" key="1">
    <source>
        <dbReference type="ARBA" id="ARBA00022714"/>
    </source>
</evidence>
<dbReference type="GO" id="GO:0051537">
    <property type="term" value="F:2 iron, 2 sulfur cluster binding"/>
    <property type="evidence" value="ECO:0007669"/>
    <property type="project" value="UniProtKB-KW"/>
</dbReference>
<keyword evidence="4" id="KW-0408">Iron</keyword>
<dbReference type="InterPro" id="IPR051452">
    <property type="entry name" value="Diverse_Oxidoreductases"/>
</dbReference>
<dbReference type="InterPro" id="IPR006058">
    <property type="entry name" value="2Fe2S_fd_BS"/>
</dbReference>
<comment type="caution">
    <text evidence="7">The sequence shown here is derived from an EMBL/GenBank/DDBJ whole genome shotgun (WGS) entry which is preliminary data.</text>
</comment>
<dbReference type="SUPFAM" id="SSF47741">
    <property type="entry name" value="CO dehydrogenase ISP C-domain like"/>
    <property type="match status" value="1"/>
</dbReference>
<evidence type="ECO:0000313" key="8">
    <source>
        <dbReference type="Proteomes" id="UP000214747"/>
    </source>
</evidence>
<name>A0A225SPQ6_9BURK</name>
<dbReference type="PANTHER" id="PTHR44379">
    <property type="entry name" value="OXIDOREDUCTASE WITH IRON-SULFUR SUBUNIT"/>
    <property type="match status" value="1"/>
</dbReference>
<proteinExistence type="predicted"/>
<dbReference type="Proteomes" id="UP000214747">
    <property type="component" value="Unassembled WGS sequence"/>
</dbReference>
<keyword evidence="8" id="KW-1185">Reference proteome</keyword>
<dbReference type="Gene3D" id="3.10.20.30">
    <property type="match status" value="1"/>
</dbReference>
<dbReference type="Pfam" id="PF01799">
    <property type="entry name" value="Fer2_2"/>
    <property type="match status" value="1"/>
</dbReference>
<keyword evidence="5" id="KW-0411">Iron-sulfur</keyword>
<dbReference type="PANTHER" id="PTHR44379:SF2">
    <property type="entry name" value="BLR6218 PROTEIN"/>
    <property type="match status" value="1"/>
</dbReference>
<dbReference type="InterPro" id="IPR002888">
    <property type="entry name" value="2Fe-2S-bd"/>
</dbReference>
<evidence type="ECO:0000256" key="5">
    <source>
        <dbReference type="ARBA" id="ARBA00023014"/>
    </source>
</evidence>
<protein>
    <submittedName>
        <fullName evidence="7">2Fe-2S ferredoxin</fullName>
    </submittedName>
</protein>
<reference evidence="7 8" key="1">
    <citation type="journal article" date="2010" name="Int. J. Syst. Evol. Microbiol.">
        <title>Reclassification of Herbaspirillum putei as a later heterotypic synonym of Herbaspirillum huttiense, with the description of H. huttiense subsp. huttiense subsp. nov. and H. huttiense subsp. putei subsp. nov., comb. nov., and description of Herbaspirillum aquaticum sp. nov.</title>
        <authorList>
            <person name="Dobritsa A.P."/>
            <person name="Reddy M.C."/>
            <person name="Samadpour M."/>
        </authorList>
    </citation>
    <scope>NUCLEOTIDE SEQUENCE [LARGE SCALE GENOMIC DNA]</scope>
    <source>
        <strain evidence="7 8">IEH 4430</strain>
    </source>
</reference>
<keyword evidence="2" id="KW-0479">Metal-binding</keyword>
<dbReference type="InterPro" id="IPR001041">
    <property type="entry name" value="2Fe-2S_ferredoxin-type"/>
</dbReference>
<dbReference type="RefSeq" id="WP_088756581.1">
    <property type="nucleotide sequence ID" value="NZ_JARJFG010000039.1"/>
</dbReference>
<dbReference type="PROSITE" id="PS00197">
    <property type="entry name" value="2FE2S_FER_1"/>
    <property type="match status" value="1"/>
</dbReference>
<keyword evidence="1" id="KW-0001">2Fe-2S</keyword>
<organism evidence="7 8">
    <name type="scientific">Herbaspirillum aquaticum</name>
    <dbReference type="NCBI Taxonomy" id="568783"/>
    <lineage>
        <taxon>Bacteria</taxon>
        <taxon>Pseudomonadati</taxon>
        <taxon>Pseudomonadota</taxon>
        <taxon>Betaproteobacteria</taxon>
        <taxon>Burkholderiales</taxon>
        <taxon>Oxalobacteraceae</taxon>
        <taxon>Herbaspirillum</taxon>
    </lineage>
</organism>
<dbReference type="PROSITE" id="PS51085">
    <property type="entry name" value="2FE2S_FER_2"/>
    <property type="match status" value="1"/>
</dbReference>
<accession>A0A225SPQ6</accession>
<sequence length="204" mass="20805">MELQINDKTYQITSDAETPLLWVIRDELGMTGTKYGCGLAQCGACSVMVDGEVLRSCVMPVGAMAGRKVTTIEAVTADPVGQKVVDAWVRHQVPQCGYCQSGQVMAATALLKQVAQPSDEQIVGAMVNLCRCGTYNAIKAAMHELSGGTGAPAAAAAATTPAAPAAADGINKAAVAAAAVVGVGAVAAIQWSKTQKARAGKEQA</sequence>
<evidence type="ECO:0000256" key="3">
    <source>
        <dbReference type="ARBA" id="ARBA00023002"/>
    </source>
</evidence>
<gene>
    <name evidence="7" type="ORF">CEJ45_18925</name>
</gene>
<keyword evidence="3" id="KW-0560">Oxidoreductase</keyword>
<dbReference type="GO" id="GO:0016491">
    <property type="term" value="F:oxidoreductase activity"/>
    <property type="evidence" value="ECO:0007669"/>
    <property type="project" value="UniProtKB-KW"/>
</dbReference>
<dbReference type="CDD" id="cd00207">
    <property type="entry name" value="fer2"/>
    <property type="match status" value="1"/>
</dbReference>
<dbReference type="InterPro" id="IPR036884">
    <property type="entry name" value="2Fe-2S-bd_dom_sf"/>
</dbReference>
<dbReference type="AlphaFoldDB" id="A0A225SPQ6"/>
<evidence type="ECO:0000256" key="2">
    <source>
        <dbReference type="ARBA" id="ARBA00022723"/>
    </source>
</evidence>
<dbReference type="Pfam" id="PF00111">
    <property type="entry name" value="Fer2"/>
    <property type="match status" value="1"/>
</dbReference>
<dbReference type="SUPFAM" id="SSF54292">
    <property type="entry name" value="2Fe-2S ferredoxin-like"/>
    <property type="match status" value="1"/>
</dbReference>
<feature type="domain" description="2Fe-2S ferredoxin-type" evidence="6">
    <location>
        <begin position="1"/>
        <end position="75"/>
    </location>
</feature>
<evidence type="ECO:0000259" key="6">
    <source>
        <dbReference type="PROSITE" id="PS51085"/>
    </source>
</evidence>
<dbReference type="EMBL" id="NJGV01000021">
    <property type="protein sequence ID" value="OWY32997.1"/>
    <property type="molecule type" value="Genomic_DNA"/>
</dbReference>